<name>A0A084AEK3_LACLC</name>
<comment type="caution">
    <text evidence="9">The sequence shown here is derived from an EMBL/GenBank/DDBJ whole genome shotgun (WGS) entry which is preliminary data.</text>
</comment>
<feature type="transmembrane region" description="Helical" evidence="7">
    <location>
        <begin position="149"/>
        <end position="173"/>
    </location>
</feature>
<dbReference type="PATRIC" id="fig|1415168.3.peg.61"/>
<keyword evidence="2" id="KW-0813">Transport</keyword>
<feature type="transmembrane region" description="Helical" evidence="7">
    <location>
        <begin position="355"/>
        <end position="375"/>
    </location>
</feature>
<dbReference type="PROSITE" id="PS50850">
    <property type="entry name" value="MFS"/>
    <property type="match status" value="1"/>
</dbReference>
<dbReference type="RefSeq" id="WP_042747548.1">
    <property type="nucleotide sequence ID" value="NZ_AZSI01000002.1"/>
</dbReference>
<keyword evidence="6 7" id="KW-0472">Membrane</keyword>
<dbReference type="Pfam" id="PF07690">
    <property type="entry name" value="MFS_1"/>
    <property type="match status" value="1"/>
</dbReference>
<dbReference type="CDD" id="cd17503">
    <property type="entry name" value="MFS_LmrB_MDR_like"/>
    <property type="match status" value="1"/>
</dbReference>
<evidence type="ECO:0000256" key="1">
    <source>
        <dbReference type="ARBA" id="ARBA00004651"/>
    </source>
</evidence>
<evidence type="ECO:0000313" key="9">
    <source>
        <dbReference type="EMBL" id="KEY63732.1"/>
    </source>
</evidence>
<accession>A0A084AEK3</accession>
<evidence type="ECO:0000259" key="8">
    <source>
        <dbReference type="PROSITE" id="PS50850"/>
    </source>
</evidence>
<dbReference type="InterPro" id="IPR036259">
    <property type="entry name" value="MFS_trans_sf"/>
</dbReference>
<feature type="transmembrane region" description="Helical" evidence="7">
    <location>
        <begin position="62"/>
        <end position="81"/>
    </location>
</feature>
<dbReference type="NCBIfam" id="TIGR00711">
    <property type="entry name" value="efflux_EmrB"/>
    <property type="match status" value="1"/>
</dbReference>
<evidence type="ECO:0000313" key="10">
    <source>
        <dbReference type="Proteomes" id="UP000028401"/>
    </source>
</evidence>
<dbReference type="Proteomes" id="UP000028401">
    <property type="component" value="Unassembled WGS sequence"/>
</dbReference>
<feature type="transmembrane region" description="Helical" evidence="7">
    <location>
        <begin position="289"/>
        <end position="310"/>
    </location>
</feature>
<dbReference type="Gene3D" id="1.20.1250.20">
    <property type="entry name" value="MFS general substrate transporter like domains"/>
    <property type="match status" value="2"/>
</dbReference>
<dbReference type="PANTHER" id="PTHR42718:SF24">
    <property type="entry name" value="MAJOR FACILITATOR SUPERFAMILY (MFS) PROFILE DOMAIN-CONTAINING PROTEIN"/>
    <property type="match status" value="1"/>
</dbReference>
<evidence type="ECO:0000256" key="3">
    <source>
        <dbReference type="ARBA" id="ARBA00022475"/>
    </source>
</evidence>
<evidence type="ECO:0000256" key="2">
    <source>
        <dbReference type="ARBA" id="ARBA00022448"/>
    </source>
</evidence>
<protein>
    <submittedName>
        <fullName evidence="9">Multidrug resistance protein</fullName>
    </submittedName>
</protein>
<feature type="domain" description="Major facilitator superfamily (MFS) profile" evidence="8">
    <location>
        <begin position="23"/>
        <end position="498"/>
    </location>
</feature>
<feature type="transmembrane region" description="Helical" evidence="7">
    <location>
        <begin position="426"/>
        <end position="443"/>
    </location>
</feature>
<dbReference type="InterPro" id="IPR011701">
    <property type="entry name" value="MFS"/>
</dbReference>
<keyword evidence="3" id="KW-1003">Cell membrane</keyword>
<evidence type="ECO:0000256" key="6">
    <source>
        <dbReference type="ARBA" id="ARBA00023136"/>
    </source>
</evidence>
<dbReference type="EMBL" id="AZSI01000002">
    <property type="protein sequence ID" value="KEY63732.1"/>
    <property type="molecule type" value="Genomic_DNA"/>
</dbReference>
<keyword evidence="5 7" id="KW-1133">Transmembrane helix</keyword>
<dbReference type="PANTHER" id="PTHR42718">
    <property type="entry name" value="MAJOR FACILITATOR SUPERFAMILY MULTIDRUG TRANSPORTER MFSC"/>
    <property type="match status" value="1"/>
</dbReference>
<dbReference type="InterPro" id="IPR020846">
    <property type="entry name" value="MFS_dom"/>
</dbReference>
<comment type="subcellular location">
    <subcellularLocation>
        <location evidence="1">Cell membrane</location>
        <topology evidence="1">Multi-pass membrane protein</topology>
    </subcellularLocation>
</comment>
<keyword evidence="4 7" id="KW-0812">Transmembrane</keyword>
<feature type="transmembrane region" description="Helical" evidence="7">
    <location>
        <begin position="220"/>
        <end position="238"/>
    </location>
</feature>
<feature type="transmembrane region" description="Helical" evidence="7">
    <location>
        <begin position="322"/>
        <end position="343"/>
    </location>
</feature>
<feature type="transmembrane region" description="Helical" evidence="7">
    <location>
        <begin position="88"/>
        <end position="107"/>
    </location>
</feature>
<evidence type="ECO:0000256" key="5">
    <source>
        <dbReference type="ARBA" id="ARBA00022989"/>
    </source>
</evidence>
<dbReference type="AlphaFoldDB" id="A0A084AEK3"/>
<sequence length="514" mass="55619">MPDTYEKDYHLDIHGKHYSRIGMLILILVGTFGAMLMQTSLGTAIPTLMNDFNITMSTAQQATTWFLLANGIMVPISAYLATKFPTRWLYVTAYAILFLGMFVAYSAPTSSWWIFLAGRILQAIAVGITMPLMQVALVNMFPAKQMGAIMGVAGVVLVLAPALGPTFAGWLITHDFNLIFWTFEAGWRTIFLIPMIVVGIVFLVSIFAMRDVIPNRPMKLDFLSVILSVAGFGAFLWGFTNVATDGWGKFNTVIAPIVGGLIIILLFGLRQLKMDDPFLDIRVFKIRQFTLVTLALALSTMAMMGVEMMLPLYLQDVHGLSAFNSGLVLLPGSLMMAVVAPLAGGVYDRIGSKRLAVIGFLVLALGTVPFMFFTATTPDHFVTLLYGLRMVGVGMVMMPLTTSAMNAVPVNEVAQATASNNTARQVASSVVVALLSSVAQNVITNNMPASSLKAANPLQFANKAIEAMLQGYHASFAIGLVFAIIGIFVALSLKSGRMIAGLPVEEQEVKGENK</sequence>
<proteinExistence type="predicted"/>
<reference evidence="9 10" key="1">
    <citation type="submission" date="2014-06" db="EMBL/GenBank/DDBJ databases">
        <title>Draft genome sequence of the putrescine producing strain Lactococcus lactis subsp cremoris GE214.</title>
        <authorList>
            <person name="Ladero V."/>
            <person name="Linares D.M."/>
            <person name="del Rio B."/>
            <person name="Mayo B."/>
            <person name="Martin M.C."/>
            <person name="Fernandez M."/>
            <person name="Alvarez M.A."/>
        </authorList>
    </citation>
    <scope>NUCLEOTIDE SEQUENCE [LARGE SCALE GENOMIC DNA]</scope>
    <source>
        <strain evidence="9 10">GE214</strain>
    </source>
</reference>
<feature type="transmembrane region" description="Helical" evidence="7">
    <location>
        <begin position="21"/>
        <end position="42"/>
    </location>
</feature>
<gene>
    <name evidence="9" type="ORF">U725_00054</name>
</gene>
<feature type="transmembrane region" description="Helical" evidence="7">
    <location>
        <begin position="185"/>
        <end position="208"/>
    </location>
</feature>
<evidence type="ECO:0000256" key="4">
    <source>
        <dbReference type="ARBA" id="ARBA00022692"/>
    </source>
</evidence>
<dbReference type="GO" id="GO:0022857">
    <property type="term" value="F:transmembrane transporter activity"/>
    <property type="evidence" value="ECO:0007669"/>
    <property type="project" value="InterPro"/>
</dbReference>
<dbReference type="SUPFAM" id="SSF103473">
    <property type="entry name" value="MFS general substrate transporter"/>
    <property type="match status" value="1"/>
</dbReference>
<feature type="transmembrane region" description="Helical" evidence="7">
    <location>
        <begin position="472"/>
        <end position="493"/>
    </location>
</feature>
<feature type="transmembrane region" description="Helical" evidence="7">
    <location>
        <begin position="250"/>
        <end position="269"/>
    </location>
</feature>
<organism evidence="9 10">
    <name type="scientific">Lactococcus cremoris subsp. cremoris GE214</name>
    <dbReference type="NCBI Taxonomy" id="1415168"/>
    <lineage>
        <taxon>Bacteria</taxon>
        <taxon>Bacillati</taxon>
        <taxon>Bacillota</taxon>
        <taxon>Bacilli</taxon>
        <taxon>Lactobacillales</taxon>
        <taxon>Streptococcaceae</taxon>
        <taxon>Lactococcus</taxon>
        <taxon>Lactococcus cremoris subsp. cremoris</taxon>
    </lineage>
</organism>
<feature type="transmembrane region" description="Helical" evidence="7">
    <location>
        <begin position="113"/>
        <end position="137"/>
    </location>
</feature>
<feature type="transmembrane region" description="Helical" evidence="7">
    <location>
        <begin position="381"/>
        <end position="405"/>
    </location>
</feature>
<dbReference type="GO" id="GO:0005886">
    <property type="term" value="C:plasma membrane"/>
    <property type="evidence" value="ECO:0007669"/>
    <property type="project" value="UniProtKB-SubCell"/>
</dbReference>
<dbReference type="InterPro" id="IPR004638">
    <property type="entry name" value="EmrB-like"/>
</dbReference>
<evidence type="ECO:0000256" key="7">
    <source>
        <dbReference type="SAM" id="Phobius"/>
    </source>
</evidence>